<proteinExistence type="predicted"/>
<dbReference type="Proteomes" id="UP000029448">
    <property type="component" value="Unassembled WGS sequence"/>
</dbReference>
<protein>
    <submittedName>
        <fullName evidence="1">Uncharacterized protein</fullName>
    </submittedName>
</protein>
<evidence type="ECO:0000313" key="1">
    <source>
        <dbReference type="EMBL" id="KGB20790.1"/>
    </source>
</evidence>
<dbReference type="EMBL" id="JOKM01000122">
    <property type="protein sequence ID" value="KGB20790.1"/>
    <property type="molecule type" value="Genomic_DNA"/>
</dbReference>
<dbReference type="AlphaFoldDB" id="A0A094YFK9"/>
<sequence length="45" mass="4920">MPHTDDVSVMLGSARLAIMKRTFTPSVQACLLLARADRFSGWVLG</sequence>
<accession>A0A094YFK9</accession>
<dbReference type="STRING" id="104102.AtDm6_3569"/>
<reference evidence="1 2" key="1">
    <citation type="submission" date="2014-06" db="EMBL/GenBank/DDBJ databases">
        <title>Functional and comparative genomic analyses of the Drosophila gut microbiota identify candidate symbiosis factors.</title>
        <authorList>
            <person name="Newell P.D."/>
            <person name="Chaston J.M."/>
            <person name="Douglas A.E."/>
        </authorList>
    </citation>
    <scope>NUCLEOTIDE SEQUENCE [LARGE SCALE GENOMIC DNA]</scope>
    <source>
        <strain evidence="1 2">DmCS_006</strain>
    </source>
</reference>
<name>A0A094YFK9_9PROT</name>
<organism evidence="1 2">
    <name type="scientific">Acetobacter tropicalis</name>
    <dbReference type="NCBI Taxonomy" id="104102"/>
    <lineage>
        <taxon>Bacteria</taxon>
        <taxon>Pseudomonadati</taxon>
        <taxon>Pseudomonadota</taxon>
        <taxon>Alphaproteobacteria</taxon>
        <taxon>Acetobacterales</taxon>
        <taxon>Acetobacteraceae</taxon>
        <taxon>Acetobacter</taxon>
    </lineage>
</organism>
<comment type="caution">
    <text evidence="1">The sequence shown here is derived from an EMBL/GenBank/DDBJ whole genome shotgun (WGS) entry which is preliminary data.</text>
</comment>
<gene>
    <name evidence="1" type="ORF">AtDm6_3569</name>
</gene>
<evidence type="ECO:0000313" key="2">
    <source>
        <dbReference type="Proteomes" id="UP000029448"/>
    </source>
</evidence>
<keyword evidence="2" id="KW-1185">Reference proteome</keyword>